<reference evidence="2" key="1">
    <citation type="submission" date="2020-01" db="EMBL/GenBank/DDBJ databases">
        <authorList>
            <person name="Meier V. D."/>
            <person name="Meier V D."/>
        </authorList>
    </citation>
    <scope>NUCLEOTIDE SEQUENCE</scope>
    <source>
        <strain evidence="2">HLG_WM_MAG_01</strain>
    </source>
</reference>
<dbReference type="AlphaFoldDB" id="A0A6S6TS66"/>
<dbReference type="EMBL" id="CACVAS010000105">
    <property type="protein sequence ID" value="CAA6817549.1"/>
    <property type="molecule type" value="Genomic_DNA"/>
</dbReference>
<proteinExistence type="predicted"/>
<gene>
    <name evidence="2" type="ORF">HELGO_WM4580</name>
</gene>
<feature type="chain" id="PRO_5028445160" description="NrfJ" evidence="1">
    <location>
        <begin position="19"/>
        <end position="258"/>
    </location>
</feature>
<keyword evidence="1" id="KW-0732">Signal</keyword>
<sequence length="258" mass="29077">MTLLKLTLLTLLSTTIYAQQSVQIDMHGGKEVKMPSLLGSDQVKKEKEVFYGKILEIKPAMGYQYLKIDEEGKSIWIAIANTPVQIGDKIGYDKETMMTNFQSKTLNQTFKEIYFVSDVYVPKKPSAPQSMKEMLGLNSTKPFVAPKTQAVTKPFTQKSSYTIEEIHMWRKELANQMVAVEATVTKVSHAIMKLDWVHLDDGTGQADIFTNDLIFTASSTNIKSGDKVIAKGRVIVDKDFGYGYFYKVLIEDATFEVK</sequence>
<feature type="signal peptide" evidence="1">
    <location>
        <begin position="1"/>
        <end position="18"/>
    </location>
</feature>
<evidence type="ECO:0008006" key="3">
    <source>
        <dbReference type="Google" id="ProtNLM"/>
    </source>
</evidence>
<organism evidence="2">
    <name type="scientific">uncultured Sulfurovum sp</name>
    <dbReference type="NCBI Taxonomy" id="269237"/>
    <lineage>
        <taxon>Bacteria</taxon>
        <taxon>Pseudomonadati</taxon>
        <taxon>Campylobacterota</taxon>
        <taxon>Epsilonproteobacteria</taxon>
        <taxon>Campylobacterales</taxon>
        <taxon>Sulfurovaceae</taxon>
        <taxon>Sulfurovum</taxon>
        <taxon>environmental samples</taxon>
    </lineage>
</organism>
<protein>
    <recommendedName>
        <fullName evidence="3">NrfJ</fullName>
    </recommendedName>
</protein>
<evidence type="ECO:0000313" key="2">
    <source>
        <dbReference type="EMBL" id="CAA6817549.1"/>
    </source>
</evidence>
<evidence type="ECO:0000256" key="1">
    <source>
        <dbReference type="SAM" id="SignalP"/>
    </source>
</evidence>
<name>A0A6S6TS66_9BACT</name>
<accession>A0A6S6TS66</accession>